<evidence type="ECO:0000313" key="2">
    <source>
        <dbReference type="Proteomes" id="UP000288805"/>
    </source>
</evidence>
<dbReference type="Proteomes" id="UP000288805">
    <property type="component" value="Unassembled WGS sequence"/>
</dbReference>
<sequence length="130" mass="14932">MGMCRGLPVVLILDCWGGEQLRAFENVAQEDHALENFLLILLRLWAVGISFMEKFARNGYAHHISSFVNKGCNNLRFCVVQQERRAQSIPQQAQRLRLSRIFAMAGGFFLVSHEEIAPFFYFRDCPVVSH</sequence>
<gene>
    <name evidence="1" type="ORF">CK203_025398</name>
</gene>
<name>A0A438IZF3_VITVI</name>
<evidence type="ECO:0000313" key="1">
    <source>
        <dbReference type="EMBL" id="RVX02069.1"/>
    </source>
</evidence>
<accession>A0A438IZF3</accession>
<reference evidence="1 2" key="1">
    <citation type="journal article" date="2018" name="PLoS Genet.">
        <title>Population sequencing reveals clonal diversity and ancestral inbreeding in the grapevine cultivar Chardonnay.</title>
        <authorList>
            <person name="Roach M.J."/>
            <person name="Johnson D.L."/>
            <person name="Bohlmann J."/>
            <person name="van Vuuren H.J."/>
            <person name="Jones S.J."/>
            <person name="Pretorius I.S."/>
            <person name="Schmidt S.A."/>
            <person name="Borneman A.R."/>
        </authorList>
    </citation>
    <scope>NUCLEOTIDE SEQUENCE [LARGE SCALE GENOMIC DNA]</scope>
    <source>
        <strain evidence="2">cv. Chardonnay</strain>
        <tissue evidence="1">Leaf</tissue>
    </source>
</reference>
<comment type="caution">
    <text evidence="1">The sequence shown here is derived from an EMBL/GenBank/DDBJ whole genome shotgun (WGS) entry which is preliminary data.</text>
</comment>
<dbReference type="AlphaFoldDB" id="A0A438IZF3"/>
<proteinExistence type="predicted"/>
<dbReference type="EMBL" id="QGNW01000072">
    <property type="protein sequence ID" value="RVX02069.1"/>
    <property type="molecule type" value="Genomic_DNA"/>
</dbReference>
<protein>
    <submittedName>
        <fullName evidence="1">Uncharacterized protein</fullName>
    </submittedName>
</protein>
<organism evidence="1 2">
    <name type="scientific">Vitis vinifera</name>
    <name type="common">Grape</name>
    <dbReference type="NCBI Taxonomy" id="29760"/>
    <lineage>
        <taxon>Eukaryota</taxon>
        <taxon>Viridiplantae</taxon>
        <taxon>Streptophyta</taxon>
        <taxon>Embryophyta</taxon>
        <taxon>Tracheophyta</taxon>
        <taxon>Spermatophyta</taxon>
        <taxon>Magnoliopsida</taxon>
        <taxon>eudicotyledons</taxon>
        <taxon>Gunneridae</taxon>
        <taxon>Pentapetalae</taxon>
        <taxon>rosids</taxon>
        <taxon>Vitales</taxon>
        <taxon>Vitaceae</taxon>
        <taxon>Viteae</taxon>
        <taxon>Vitis</taxon>
    </lineage>
</organism>